<reference evidence="6" key="1">
    <citation type="submission" date="2021-06" db="EMBL/GenBank/DDBJ databases">
        <authorList>
            <person name="Hodson N. C."/>
            <person name="Mongue J. A."/>
            <person name="Jaron S. K."/>
        </authorList>
    </citation>
    <scope>NUCLEOTIDE SEQUENCE</scope>
</reference>
<feature type="active site" description="Proton acceptor" evidence="3 4">
    <location>
        <position position="147"/>
    </location>
</feature>
<dbReference type="EMBL" id="CAJVCH010570355">
    <property type="protein sequence ID" value="CAG7834737.1"/>
    <property type="molecule type" value="Genomic_DNA"/>
</dbReference>
<keyword evidence="3" id="KW-0520">NAD</keyword>
<dbReference type="AlphaFoldDB" id="A0A8J2LEZ8"/>
<dbReference type="GO" id="GO:0005759">
    <property type="term" value="C:mitochondrial matrix"/>
    <property type="evidence" value="ECO:0007669"/>
    <property type="project" value="UniProtKB-SubCell"/>
</dbReference>
<sequence length="301" mass="33891">MRALFTRGSASLARDFQFVPKHSAPRTEDVTVLRKFYEDHGKIFVLTGAGISTESGIPDYRSEGVGLYNRTNHRPMYIQEFMKSSEFRKRYWARNYVGWPKFSSAEPNEAHKTVREWEVEGKVGVLVTQNVDRLHHKAGSTSAIELHGTGYEVICLQCKDFREDRHQFQKVLDDSNPHFMVEGNGNEIRPDGDIDLDPSQVEQFVIPPCPHCGGILKPDIVFFGDNVPKSRVEKIYESLSTCDSLLVLGSSLQVFSSYRFILRAKEQGIPIAIVTLGPTRGDTLASIKLTSRVGEILSLVN</sequence>
<gene>
    <name evidence="6" type="ORF">AFUS01_LOCUS44209</name>
</gene>
<protein>
    <recommendedName>
        <fullName evidence="3">NAD-dependent protein deacylase</fullName>
        <ecNumber evidence="3">2.3.1.-</ecNumber>
    </recommendedName>
    <alternativeName>
        <fullName evidence="3">Regulatory protein SIR2 homolog</fullName>
    </alternativeName>
</protein>
<dbReference type="PROSITE" id="PS50305">
    <property type="entry name" value="SIRTUIN"/>
    <property type="match status" value="1"/>
</dbReference>
<dbReference type="InterPro" id="IPR026587">
    <property type="entry name" value="Sirtuin_class_II"/>
</dbReference>
<feature type="binding site" evidence="3">
    <location>
        <begin position="48"/>
        <end position="68"/>
    </location>
    <ligand>
        <name>NAD(+)</name>
        <dbReference type="ChEBI" id="CHEBI:57540"/>
    </ligand>
</feature>
<dbReference type="OrthoDB" id="424302at2759"/>
<keyword evidence="3" id="KW-0808">Transferase</keyword>
<dbReference type="GO" id="GO:0070403">
    <property type="term" value="F:NAD+ binding"/>
    <property type="evidence" value="ECO:0007669"/>
    <property type="project" value="UniProtKB-UniRule"/>
</dbReference>
<evidence type="ECO:0000256" key="1">
    <source>
        <dbReference type="ARBA" id="ARBA00022723"/>
    </source>
</evidence>
<comment type="cofactor">
    <cofactor evidence="3">
        <name>Zn(2+)</name>
        <dbReference type="ChEBI" id="CHEBI:29105"/>
    </cofactor>
    <text evidence="3">Binds 1 zinc ion per subunit.</text>
</comment>
<evidence type="ECO:0000256" key="4">
    <source>
        <dbReference type="PROSITE-ProRule" id="PRU00236"/>
    </source>
</evidence>
<comment type="function">
    <text evidence="3">NAD-dependent protein deacylase. Catalyzes the NAD-dependent hydrolysis of acyl groups from lysine residues.</text>
</comment>
<dbReference type="InterPro" id="IPR050134">
    <property type="entry name" value="NAD-dep_sirtuin_deacylases"/>
</dbReference>
<feature type="binding site" evidence="3">
    <location>
        <begin position="249"/>
        <end position="251"/>
    </location>
    <ligand>
        <name>NAD(+)</name>
        <dbReference type="ChEBI" id="CHEBI:57540"/>
    </ligand>
</feature>
<dbReference type="GO" id="GO:0017136">
    <property type="term" value="F:histone deacetylase activity, NAD-dependent"/>
    <property type="evidence" value="ECO:0007669"/>
    <property type="project" value="TreeGrafter"/>
</dbReference>
<feature type="binding site" evidence="3 4">
    <location>
        <position position="209"/>
    </location>
    <ligand>
        <name>Zn(2+)</name>
        <dbReference type="ChEBI" id="CHEBI:29105"/>
    </ligand>
</feature>
<dbReference type="InterPro" id="IPR026590">
    <property type="entry name" value="Ssirtuin_cat_dom"/>
</dbReference>
<organism evidence="6 7">
    <name type="scientific">Allacma fusca</name>
    <dbReference type="NCBI Taxonomy" id="39272"/>
    <lineage>
        <taxon>Eukaryota</taxon>
        <taxon>Metazoa</taxon>
        <taxon>Ecdysozoa</taxon>
        <taxon>Arthropoda</taxon>
        <taxon>Hexapoda</taxon>
        <taxon>Collembola</taxon>
        <taxon>Symphypleona</taxon>
        <taxon>Sminthuridae</taxon>
        <taxon>Allacma</taxon>
    </lineage>
</organism>
<feature type="binding site" evidence="3">
    <location>
        <begin position="129"/>
        <end position="132"/>
    </location>
    <ligand>
        <name>NAD(+)</name>
        <dbReference type="ChEBI" id="CHEBI:57540"/>
    </ligand>
</feature>
<name>A0A8J2LEZ8_9HEXA</name>
<proteinExistence type="inferred from homology"/>
<comment type="catalytic activity">
    <reaction evidence="3">
        <text>N(6)-acetyl-L-lysyl-[protein] + NAD(+) + H2O = 2''-O-acetyl-ADP-D-ribose + nicotinamide + L-lysyl-[protein]</text>
        <dbReference type="Rhea" id="RHEA:43636"/>
        <dbReference type="Rhea" id="RHEA-COMP:9752"/>
        <dbReference type="Rhea" id="RHEA-COMP:10731"/>
        <dbReference type="ChEBI" id="CHEBI:15377"/>
        <dbReference type="ChEBI" id="CHEBI:17154"/>
        <dbReference type="ChEBI" id="CHEBI:29969"/>
        <dbReference type="ChEBI" id="CHEBI:57540"/>
        <dbReference type="ChEBI" id="CHEBI:61930"/>
        <dbReference type="ChEBI" id="CHEBI:83767"/>
        <dbReference type="EC" id="2.3.1.286"/>
    </reaction>
</comment>
<comment type="subcellular location">
    <subcellularLocation>
        <location evidence="3">Mitochondrion matrix</location>
    </subcellularLocation>
</comment>
<evidence type="ECO:0000256" key="2">
    <source>
        <dbReference type="ARBA" id="ARBA00022833"/>
    </source>
</evidence>
<evidence type="ECO:0000259" key="5">
    <source>
        <dbReference type="PROSITE" id="PS50305"/>
    </source>
</evidence>
<dbReference type="GO" id="GO:0008270">
    <property type="term" value="F:zinc ion binding"/>
    <property type="evidence" value="ECO:0007669"/>
    <property type="project" value="UniProtKB-UniRule"/>
</dbReference>
<keyword evidence="2 3" id="KW-0862">Zinc</keyword>
<evidence type="ECO:0000313" key="6">
    <source>
        <dbReference type="EMBL" id="CAG7834737.1"/>
    </source>
</evidence>
<feature type="binding site" evidence="3 4">
    <location>
        <position position="212"/>
    </location>
    <ligand>
        <name>Zn(2+)</name>
        <dbReference type="ChEBI" id="CHEBI:29105"/>
    </ligand>
</feature>
<comment type="similarity">
    <text evidence="3">Belongs to the sirtuin family. Class II subfamily.</text>
</comment>
<dbReference type="NCBIfam" id="NF003738">
    <property type="entry name" value="PRK05333.1"/>
    <property type="match status" value="1"/>
</dbReference>
<evidence type="ECO:0000256" key="3">
    <source>
        <dbReference type="HAMAP-Rule" id="MF_03161"/>
    </source>
</evidence>
<evidence type="ECO:0000313" key="7">
    <source>
        <dbReference type="Proteomes" id="UP000708208"/>
    </source>
</evidence>
<comment type="caution">
    <text evidence="3">Lacks conserved residue(s) required for the propagation of feature annotation.</text>
</comment>
<feature type="domain" description="Deacetylase sirtuin-type" evidence="5">
    <location>
        <begin position="23"/>
        <end position="301"/>
    </location>
</feature>
<dbReference type="PANTHER" id="PTHR11085:SF10">
    <property type="entry name" value="NAD-DEPENDENT PROTEIN DEACYLASE SIRTUIN-5, MITOCHONDRIAL-RELATED"/>
    <property type="match status" value="1"/>
</dbReference>
<accession>A0A8J2LEZ8</accession>
<feature type="binding site" evidence="3 4">
    <location>
        <position position="155"/>
    </location>
    <ligand>
        <name>Zn(2+)</name>
        <dbReference type="ChEBI" id="CHEBI:29105"/>
    </ligand>
</feature>
<dbReference type="Proteomes" id="UP000708208">
    <property type="component" value="Unassembled WGS sequence"/>
</dbReference>
<feature type="binding site" evidence="3">
    <location>
        <position position="293"/>
    </location>
    <ligand>
        <name>NAD(+)</name>
        <dbReference type="ChEBI" id="CHEBI:57540"/>
    </ligand>
</feature>
<keyword evidence="3" id="KW-0496">Mitochondrion</keyword>
<dbReference type="CDD" id="cd01409">
    <property type="entry name" value="SIRT4"/>
    <property type="match status" value="1"/>
</dbReference>
<feature type="binding site" evidence="3 4">
    <location>
        <position position="158"/>
    </location>
    <ligand>
        <name>Zn(2+)</name>
        <dbReference type="ChEBI" id="CHEBI:29105"/>
    </ligand>
</feature>
<dbReference type="Pfam" id="PF02146">
    <property type="entry name" value="SIR2"/>
    <property type="match status" value="1"/>
</dbReference>
<keyword evidence="1 3" id="KW-0479">Metal-binding</keyword>
<comment type="caution">
    <text evidence="6">The sequence shown here is derived from an EMBL/GenBank/DDBJ whole genome shotgun (WGS) entry which is preliminary data.</text>
</comment>
<keyword evidence="7" id="KW-1185">Reference proteome</keyword>
<dbReference type="PANTHER" id="PTHR11085">
    <property type="entry name" value="NAD-DEPENDENT PROTEIN DEACYLASE SIRTUIN-5, MITOCHONDRIAL-RELATED"/>
    <property type="match status" value="1"/>
</dbReference>
<dbReference type="InterPro" id="IPR003000">
    <property type="entry name" value="Sirtuin"/>
</dbReference>
<dbReference type="HAMAP" id="MF_01967">
    <property type="entry name" value="Sirtuin_ClassII"/>
    <property type="match status" value="1"/>
</dbReference>
<dbReference type="EC" id="2.3.1.-" evidence="3"/>